<gene>
    <name evidence="1" type="ORF">rCG_45629</name>
</gene>
<reference evidence="1 2" key="1">
    <citation type="submission" date="2005-09" db="EMBL/GenBank/DDBJ databases">
        <authorList>
            <person name="Mural R.J."/>
            <person name="Li P.W."/>
            <person name="Adams M.D."/>
            <person name="Amanatides P.G."/>
            <person name="Baden-Tillson H."/>
            <person name="Barnstead M."/>
            <person name="Chin S.H."/>
            <person name="Dew I."/>
            <person name="Evans C.A."/>
            <person name="Ferriera S."/>
            <person name="Flanigan M."/>
            <person name="Fosler C."/>
            <person name="Glodek A."/>
            <person name="Gu Z."/>
            <person name="Holt R.A."/>
            <person name="Jennings D."/>
            <person name="Kraft C.L."/>
            <person name="Lu F."/>
            <person name="Nguyen T."/>
            <person name="Nusskern D.R."/>
            <person name="Pfannkoch C.M."/>
            <person name="Sitter C."/>
            <person name="Sutton G.G."/>
            <person name="Venter J.C."/>
            <person name="Wang Z."/>
            <person name="Woodage T."/>
            <person name="Zheng X.H."/>
            <person name="Zhong F."/>
        </authorList>
    </citation>
    <scope>NUCLEOTIDE SEQUENCE [LARGE SCALE GENOMIC DNA]</scope>
    <source>
        <strain>BN</strain>
        <strain evidence="2">Sprague-Dawley</strain>
    </source>
</reference>
<proteinExistence type="predicted"/>
<dbReference type="AlphaFoldDB" id="A6JTZ5"/>
<evidence type="ECO:0000313" key="2">
    <source>
        <dbReference type="Proteomes" id="UP000234681"/>
    </source>
</evidence>
<dbReference type="EMBL" id="CH474001">
    <property type="protein sequence ID" value="EDL93302.1"/>
    <property type="molecule type" value="Genomic_DNA"/>
</dbReference>
<accession>A6JTZ5</accession>
<evidence type="ECO:0000313" key="1">
    <source>
        <dbReference type="EMBL" id="EDL93302.1"/>
    </source>
</evidence>
<organism evidence="1 2">
    <name type="scientific">Rattus norvegicus</name>
    <name type="common">Rat</name>
    <dbReference type="NCBI Taxonomy" id="10116"/>
    <lineage>
        <taxon>Eukaryota</taxon>
        <taxon>Metazoa</taxon>
        <taxon>Chordata</taxon>
        <taxon>Craniata</taxon>
        <taxon>Vertebrata</taxon>
        <taxon>Euteleostomi</taxon>
        <taxon>Mammalia</taxon>
        <taxon>Eutheria</taxon>
        <taxon>Euarchontoglires</taxon>
        <taxon>Glires</taxon>
        <taxon>Rodentia</taxon>
        <taxon>Myomorpha</taxon>
        <taxon>Muroidea</taxon>
        <taxon>Muridae</taxon>
        <taxon>Murinae</taxon>
        <taxon>Rattus</taxon>
    </lineage>
</organism>
<sequence length="41" mass="4460">MLTFPKTSAHSSRILVSPISAYGRILTMGARFLLVQGREGP</sequence>
<name>A6JTZ5_RAT</name>
<dbReference type="Proteomes" id="UP000234681">
    <property type="component" value="Chromosome 3"/>
</dbReference>
<protein>
    <submittedName>
        <fullName evidence="1">RCG45629</fullName>
    </submittedName>
</protein>